<dbReference type="PANTHER" id="PTHR33885:SF3">
    <property type="entry name" value="PHAGE SHOCK PROTEIN C"/>
    <property type="match status" value="1"/>
</dbReference>
<reference evidence="10" key="1">
    <citation type="journal article" date="2019" name="Int. J. Syst. Evol. Microbiol.">
        <title>The Global Catalogue of Microorganisms (GCM) 10K type strain sequencing project: providing services to taxonomists for standard genome sequencing and annotation.</title>
        <authorList>
            <consortium name="The Broad Institute Genomics Platform"/>
            <consortium name="The Broad Institute Genome Sequencing Center for Infectious Disease"/>
            <person name="Wu L."/>
            <person name="Ma J."/>
        </authorList>
    </citation>
    <scope>NUCLEOTIDE SEQUENCE [LARGE SCALE GENOMIC DNA]</scope>
    <source>
        <strain evidence="10">CGMCC 4.7241</strain>
    </source>
</reference>
<feature type="domain" description="Phage shock protein PspC N-terminal" evidence="8">
    <location>
        <begin position="29"/>
        <end position="86"/>
    </location>
</feature>
<name>A0ABV7Y500_9ACTN</name>
<dbReference type="Proteomes" id="UP001595699">
    <property type="component" value="Unassembled WGS sequence"/>
</dbReference>
<gene>
    <name evidence="9" type="ORF">ACFOUW_00070</name>
</gene>
<feature type="transmembrane region" description="Helical" evidence="7">
    <location>
        <begin position="104"/>
        <end position="123"/>
    </location>
</feature>
<evidence type="ECO:0000259" key="8">
    <source>
        <dbReference type="Pfam" id="PF04024"/>
    </source>
</evidence>
<feature type="transmembrane region" description="Helical" evidence="7">
    <location>
        <begin position="279"/>
        <end position="297"/>
    </location>
</feature>
<feature type="transmembrane region" description="Helical" evidence="7">
    <location>
        <begin position="304"/>
        <end position="321"/>
    </location>
</feature>
<keyword evidence="2" id="KW-1003">Cell membrane</keyword>
<feature type="compositionally biased region" description="Pro residues" evidence="6">
    <location>
        <begin position="460"/>
        <end position="474"/>
    </location>
</feature>
<evidence type="ECO:0000256" key="5">
    <source>
        <dbReference type="ARBA" id="ARBA00023136"/>
    </source>
</evidence>
<feature type="transmembrane region" description="Helical" evidence="7">
    <location>
        <begin position="248"/>
        <end position="267"/>
    </location>
</feature>
<keyword evidence="4 7" id="KW-1133">Transmembrane helix</keyword>
<evidence type="ECO:0000256" key="4">
    <source>
        <dbReference type="ARBA" id="ARBA00022989"/>
    </source>
</evidence>
<sequence>MSSATPPPRPPGPPDGSGFRVDATLAYLRKLRRVRDGRVLGGVCAGIGRGLGVDPVVIRVALAVLTFFGGVSALLYGAAWLLIPEEGKDRSVLEHHLGRRQNGSPDNAVVIGGVVLVAIVLLSTPWWGLPWQAPVLLLLAIVGLIVLARRNVVAGGTDPGAPGVPASPGDPNAPTQPLAGWPAAPTTTVDEVTGVVAGTGSWRDAVPAPASFWNHPDPLGLADPDPDPTQALVEAPPPPPLPVKRRSAVFPVTIASTLIAMGGLAAVAEANGWSLEPGAFIATALAVVGGGLLVGTWYGRARGLIAIGVLLTIALIPATVAERVDTGDFATQATGHSPTTAEDVMSRYDIEAGDFTLDLSGVTFDDRTNLTTKLDVGAGHAIVIVPDDVDVQLRGDVGLGSLEFFGVEEGGVDLRRSHQNLGADGAGGGTLVLQLDLGLGAAELYRTSMAPPEAFRIEPPEAPVPPEPPQPADKPTPKGFR</sequence>
<dbReference type="Pfam" id="PF04024">
    <property type="entry name" value="PspC"/>
    <property type="match status" value="1"/>
</dbReference>
<organism evidence="9 10">
    <name type="scientific">Tenggerimyces flavus</name>
    <dbReference type="NCBI Taxonomy" id="1708749"/>
    <lineage>
        <taxon>Bacteria</taxon>
        <taxon>Bacillati</taxon>
        <taxon>Actinomycetota</taxon>
        <taxon>Actinomycetes</taxon>
        <taxon>Propionibacteriales</taxon>
        <taxon>Nocardioidaceae</taxon>
        <taxon>Tenggerimyces</taxon>
    </lineage>
</organism>
<evidence type="ECO:0000313" key="9">
    <source>
        <dbReference type="EMBL" id="MFC3759218.1"/>
    </source>
</evidence>
<feature type="region of interest" description="Disordered" evidence="6">
    <location>
        <begin position="451"/>
        <end position="481"/>
    </location>
</feature>
<comment type="subcellular location">
    <subcellularLocation>
        <location evidence="1">Cell membrane</location>
        <topology evidence="1">Single-pass membrane protein</topology>
    </subcellularLocation>
</comment>
<evidence type="ECO:0000256" key="2">
    <source>
        <dbReference type="ARBA" id="ARBA00022475"/>
    </source>
</evidence>
<keyword evidence="5 7" id="KW-0472">Membrane</keyword>
<dbReference type="PANTHER" id="PTHR33885">
    <property type="entry name" value="PHAGE SHOCK PROTEIN C"/>
    <property type="match status" value="1"/>
</dbReference>
<keyword evidence="10" id="KW-1185">Reference proteome</keyword>
<feature type="transmembrane region" description="Helical" evidence="7">
    <location>
        <begin position="56"/>
        <end position="83"/>
    </location>
</feature>
<feature type="transmembrane region" description="Helical" evidence="7">
    <location>
        <begin position="129"/>
        <end position="148"/>
    </location>
</feature>
<dbReference type="EMBL" id="JBHRZH010000001">
    <property type="protein sequence ID" value="MFC3759218.1"/>
    <property type="molecule type" value="Genomic_DNA"/>
</dbReference>
<evidence type="ECO:0000256" key="1">
    <source>
        <dbReference type="ARBA" id="ARBA00004162"/>
    </source>
</evidence>
<dbReference type="InterPro" id="IPR007168">
    <property type="entry name" value="Phageshock_PspC_N"/>
</dbReference>
<evidence type="ECO:0000256" key="7">
    <source>
        <dbReference type="SAM" id="Phobius"/>
    </source>
</evidence>
<dbReference type="RefSeq" id="WP_205122369.1">
    <property type="nucleotide sequence ID" value="NZ_JAFBCM010000001.1"/>
</dbReference>
<evidence type="ECO:0000313" key="10">
    <source>
        <dbReference type="Proteomes" id="UP001595699"/>
    </source>
</evidence>
<evidence type="ECO:0000256" key="3">
    <source>
        <dbReference type="ARBA" id="ARBA00022692"/>
    </source>
</evidence>
<comment type="caution">
    <text evidence="9">The sequence shown here is derived from an EMBL/GenBank/DDBJ whole genome shotgun (WGS) entry which is preliminary data.</text>
</comment>
<proteinExistence type="predicted"/>
<keyword evidence="3 7" id="KW-0812">Transmembrane</keyword>
<accession>A0ABV7Y500</accession>
<dbReference type="InterPro" id="IPR052027">
    <property type="entry name" value="PspC"/>
</dbReference>
<evidence type="ECO:0000256" key="6">
    <source>
        <dbReference type="SAM" id="MobiDB-lite"/>
    </source>
</evidence>
<protein>
    <submittedName>
        <fullName evidence="9">PspC domain-containing protein</fullName>
    </submittedName>
</protein>